<dbReference type="AlphaFoldDB" id="A0A6S6TB44"/>
<sequence>MKKVLLLGFMVLSVNLLFAQSGDFGDEHEDAGFESENNTFEKMKIKNRSKKEYDDKIYKYIEGDYKAENNTIELANIEIDDNARNKDMKINVHVEDLQVEGDEYKDSLGIKRNRYKNFVGHDEREASYFDNEEGAFEQDEMAENSLHGNVRVYDKRREKVIDEDVTELETIDLRGNRDVKEVNVFIEDTRIIVDD</sequence>
<feature type="signal peptide" evidence="1">
    <location>
        <begin position="1"/>
        <end position="19"/>
    </location>
</feature>
<protein>
    <recommendedName>
        <fullName evidence="3">Organic solvent tolerance-like N-terminal domain-containing protein</fullName>
    </recommendedName>
</protein>
<evidence type="ECO:0000256" key="1">
    <source>
        <dbReference type="SAM" id="SignalP"/>
    </source>
</evidence>
<name>A0A6S6TB44_9BACT</name>
<dbReference type="EMBL" id="CACVAX010000038">
    <property type="protein sequence ID" value="CAA6812293.1"/>
    <property type="molecule type" value="Genomic_DNA"/>
</dbReference>
<feature type="chain" id="PRO_5027922894" description="Organic solvent tolerance-like N-terminal domain-containing protein" evidence="1">
    <location>
        <begin position="20"/>
        <end position="195"/>
    </location>
</feature>
<evidence type="ECO:0000313" key="2">
    <source>
        <dbReference type="EMBL" id="CAA6812293.1"/>
    </source>
</evidence>
<proteinExistence type="predicted"/>
<organism evidence="2">
    <name type="scientific">uncultured Sulfurovum sp</name>
    <dbReference type="NCBI Taxonomy" id="269237"/>
    <lineage>
        <taxon>Bacteria</taxon>
        <taxon>Pseudomonadati</taxon>
        <taxon>Campylobacterota</taxon>
        <taxon>Epsilonproteobacteria</taxon>
        <taxon>Campylobacterales</taxon>
        <taxon>Sulfurovaceae</taxon>
        <taxon>Sulfurovum</taxon>
        <taxon>environmental samples</taxon>
    </lineage>
</organism>
<keyword evidence="1" id="KW-0732">Signal</keyword>
<evidence type="ECO:0008006" key="3">
    <source>
        <dbReference type="Google" id="ProtNLM"/>
    </source>
</evidence>
<gene>
    <name evidence="2" type="ORF">HELGO_WM5836</name>
</gene>
<reference evidence="2" key="1">
    <citation type="submission" date="2020-01" db="EMBL/GenBank/DDBJ databases">
        <authorList>
            <person name="Meier V. D."/>
            <person name="Meier V D."/>
        </authorList>
    </citation>
    <scope>NUCLEOTIDE SEQUENCE</scope>
    <source>
        <strain evidence="2">HLG_WM_MAG_04</strain>
    </source>
</reference>
<accession>A0A6S6TB44</accession>